<reference evidence="1 2" key="1">
    <citation type="journal article" date="2022" name="DNA Res.">
        <title>Chromosomal-level genome assembly of the orchid tree Bauhinia variegata (Leguminosae; Cercidoideae) supports the allotetraploid origin hypothesis of Bauhinia.</title>
        <authorList>
            <person name="Zhong Y."/>
            <person name="Chen Y."/>
            <person name="Zheng D."/>
            <person name="Pang J."/>
            <person name="Liu Y."/>
            <person name="Luo S."/>
            <person name="Meng S."/>
            <person name="Qian L."/>
            <person name="Wei D."/>
            <person name="Dai S."/>
            <person name="Zhou R."/>
        </authorList>
    </citation>
    <scope>NUCLEOTIDE SEQUENCE [LARGE SCALE GENOMIC DNA]</scope>
    <source>
        <strain evidence="1">BV-YZ2020</strain>
    </source>
</reference>
<accession>A0ACB9KM92</accession>
<name>A0ACB9KM92_BAUVA</name>
<gene>
    <name evidence="1" type="ORF">L6164_031839</name>
</gene>
<evidence type="ECO:0000313" key="1">
    <source>
        <dbReference type="EMBL" id="KAI4298260.1"/>
    </source>
</evidence>
<protein>
    <submittedName>
        <fullName evidence="1">Uncharacterized protein</fullName>
    </submittedName>
</protein>
<dbReference type="Proteomes" id="UP000828941">
    <property type="component" value="Chromosome 13"/>
</dbReference>
<evidence type="ECO:0000313" key="2">
    <source>
        <dbReference type="Proteomes" id="UP000828941"/>
    </source>
</evidence>
<dbReference type="EMBL" id="CM039438">
    <property type="protein sequence ID" value="KAI4298260.1"/>
    <property type="molecule type" value="Genomic_DNA"/>
</dbReference>
<sequence>MDGEEGLASAAVSVASTGAGPTPSPPMHEDLGHDPVPNAGETVEHEILAPLSDEDREHDHDIEHDHDLEHEHEHDHDLEHEHDHDLEHEHDHTAEPGVSSDDLKLKIIKQVEYYFSDENLSTDKYLMSFIRKNKQGFVPISVIASFRKMKKLTRDYSFIAAALRESSLLVVSADGKKVKRLNPFRFEAVRDSKLYTVLVENLPEDHSKENIQRIFIEAGNIKNISIHDPHLNAGSAKYGKHEILTSSKLHALVEFETIEAVEKAVATLNNEQDWRNGLRVKFLKQMGKYGQRKQVRKASDSEKSNSSRKPDKTGDEENHSSNEHHEDTHDEEMQVHQRGRNHMRPRKQKYRCNNGMGHGSTSTHAFEVSKPPPGPKMPDGTRGFTMGRGRPPNM</sequence>
<comment type="caution">
    <text evidence="1">The sequence shown here is derived from an EMBL/GenBank/DDBJ whole genome shotgun (WGS) entry which is preliminary data.</text>
</comment>
<proteinExistence type="predicted"/>
<organism evidence="1 2">
    <name type="scientific">Bauhinia variegata</name>
    <name type="common">Purple orchid tree</name>
    <name type="synonym">Phanera variegata</name>
    <dbReference type="NCBI Taxonomy" id="167791"/>
    <lineage>
        <taxon>Eukaryota</taxon>
        <taxon>Viridiplantae</taxon>
        <taxon>Streptophyta</taxon>
        <taxon>Embryophyta</taxon>
        <taxon>Tracheophyta</taxon>
        <taxon>Spermatophyta</taxon>
        <taxon>Magnoliopsida</taxon>
        <taxon>eudicotyledons</taxon>
        <taxon>Gunneridae</taxon>
        <taxon>Pentapetalae</taxon>
        <taxon>rosids</taxon>
        <taxon>fabids</taxon>
        <taxon>Fabales</taxon>
        <taxon>Fabaceae</taxon>
        <taxon>Cercidoideae</taxon>
        <taxon>Cercideae</taxon>
        <taxon>Bauhiniinae</taxon>
        <taxon>Bauhinia</taxon>
    </lineage>
</organism>
<keyword evidence="2" id="KW-1185">Reference proteome</keyword>